<keyword evidence="2" id="KW-0902">Two-component regulatory system</keyword>
<comment type="caution">
    <text evidence="5">The sequence shown here is derived from an EMBL/GenBank/DDBJ whole genome shotgun (WGS) entry which is preliminary data.</text>
</comment>
<keyword evidence="1 3" id="KW-0597">Phosphoprotein</keyword>
<dbReference type="Proteomes" id="UP001336250">
    <property type="component" value="Unassembled WGS sequence"/>
</dbReference>
<feature type="domain" description="Response regulatory" evidence="4">
    <location>
        <begin position="9"/>
        <end position="126"/>
    </location>
</feature>
<dbReference type="SUPFAM" id="SSF52172">
    <property type="entry name" value="CheY-like"/>
    <property type="match status" value="1"/>
</dbReference>
<dbReference type="GO" id="GO:0004672">
    <property type="term" value="F:protein kinase activity"/>
    <property type="evidence" value="ECO:0007669"/>
    <property type="project" value="UniProtKB-ARBA"/>
</dbReference>
<dbReference type="SMART" id="SM00448">
    <property type="entry name" value="REC"/>
    <property type="match status" value="1"/>
</dbReference>
<feature type="modified residue" description="4-aspartylphosphate" evidence="3">
    <location>
        <position position="58"/>
    </location>
</feature>
<sequence>MTGPMHGRRVLLVEDHPVNQRLALHLLAATGAQADLAATGAQAVAMVRAQRYDLVLMDMQLPEMDGLAATRAIRALPGAASRVTIVAMTATTFGDQSAACLDAGMDAYLEKPVDRGVLLETMLRLVQGGGAAQRPAPPAAGAPMPDLDGVLAPRGLRSFGGDRATYLDALLQFARMYAAGLPSFAAWSAGTRSATGVPADVLARLRAEVHGLAGACAALGAIDLQAQAGACETWLDDAPGAAGPAIAGLQQRLVRLAAQWRDVLLRDAGQGGRSGVPGSG</sequence>
<dbReference type="InterPro" id="IPR008207">
    <property type="entry name" value="Sig_transdc_His_kin_Hpt_dom"/>
</dbReference>
<name>A0AAW9Q8Z0_9BURK</name>
<accession>A0AAW9Q8Z0</accession>
<dbReference type="GO" id="GO:0005524">
    <property type="term" value="F:ATP binding"/>
    <property type="evidence" value="ECO:0007669"/>
    <property type="project" value="UniProtKB-KW"/>
</dbReference>
<gene>
    <name evidence="5" type="ORF">V4F39_04500</name>
</gene>
<dbReference type="PROSITE" id="PS50110">
    <property type="entry name" value="RESPONSE_REGULATORY"/>
    <property type="match status" value="1"/>
</dbReference>
<evidence type="ECO:0000259" key="4">
    <source>
        <dbReference type="PROSITE" id="PS50110"/>
    </source>
</evidence>
<evidence type="ECO:0000313" key="5">
    <source>
        <dbReference type="EMBL" id="MEF7613162.1"/>
    </source>
</evidence>
<dbReference type="CDD" id="cd17546">
    <property type="entry name" value="REC_hyHK_CKI1_RcsC-like"/>
    <property type="match status" value="1"/>
</dbReference>
<keyword evidence="6" id="KW-1185">Reference proteome</keyword>
<dbReference type="EMBL" id="JAZIBG010000014">
    <property type="protein sequence ID" value="MEF7613162.1"/>
    <property type="molecule type" value="Genomic_DNA"/>
</dbReference>
<dbReference type="Gene3D" id="1.20.120.160">
    <property type="entry name" value="HPT domain"/>
    <property type="match status" value="1"/>
</dbReference>
<protein>
    <submittedName>
        <fullName evidence="5">Response regulator</fullName>
    </submittedName>
</protein>
<dbReference type="PANTHER" id="PTHR45339:SF5">
    <property type="entry name" value="HISTIDINE KINASE"/>
    <property type="match status" value="1"/>
</dbReference>
<evidence type="ECO:0000256" key="2">
    <source>
        <dbReference type="ARBA" id="ARBA00023012"/>
    </source>
</evidence>
<dbReference type="GO" id="GO:0005886">
    <property type="term" value="C:plasma membrane"/>
    <property type="evidence" value="ECO:0007669"/>
    <property type="project" value="UniProtKB-SubCell"/>
</dbReference>
<dbReference type="InterPro" id="IPR011006">
    <property type="entry name" value="CheY-like_superfamily"/>
</dbReference>
<dbReference type="GO" id="GO:0000160">
    <property type="term" value="P:phosphorelay signal transduction system"/>
    <property type="evidence" value="ECO:0007669"/>
    <property type="project" value="UniProtKB-KW"/>
</dbReference>
<organism evidence="5 6">
    <name type="scientific">Aquincola agrisoli</name>
    <dbReference type="NCBI Taxonomy" id="3119538"/>
    <lineage>
        <taxon>Bacteria</taxon>
        <taxon>Pseudomonadati</taxon>
        <taxon>Pseudomonadota</taxon>
        <taxon>Betaproteobacteria</taxon>
        <taxon>Burkholderiales</taxon>
        <taxon>Sphaerotilaceae</taxon>
        <taxon>Aquincola</taxon>
    </lineage>
</organism>
<dbReference type="InterPro" id="IPR001789">
    <property type="entry name" value="Sig_transdc_resp-reg_receiver"/>
</dbReference>
<dbReference type="Pfam" id="PF00072">
    <property type="entry name" value="Response_reg"/>
    <property type="match status" value="1"/>
</dbReference>
<dbReference type="InterPro" id="IPR036641">
    <property type="entry name" value="HPT_dom_sf"/>
</dbReference>
<evidence type="ECO:0000256" key="3">
    <source>
        <dbReference type="PROSITE-ProRule" id="PRU00169"/>
    </source>
</evidence>
<evidence type="ECO:0000313" key="6">
    <source>
        <dbReference type="Proteomes" id="UP001336250"/>
    </source>
</evidence>
<reference evidence="5 6" key="1">
    <citation type="submission" date="2024-02" db="EMBL/GenBank/DDBJ databases">
        <title>Genome sequence of Aquincola sp. MAHUQ-54.</title>
        <authorList>
            <person name="Huq M.A."/>
        </authorList>
    </citation>
    <scope>NUCLEOTIDE SEQUENCE [LARGE SCALE GENOMIC DNA]</scope>
    <source>
        <strain evidence="5 6">MAHUQ-54</strain>
    </source>
</reference>
<dbReference type="SUPFAM" id="SSF47226">
    <property type="entry name" value="Histidine-containing phosphotransfer domain, HPT domain"/>
    <property type="match status" value="1"/>
</dbReference>
<dbReference type="AlphaFoldDB" id="A0AAW9Q8Z0"/>
<evidence type="ECO:0000256" key="1">
    <source>
        <dbReference type="ARBA" id="ARBA00022553"/>
    </source>
</evidence>
<dbReference type="Gene3D" id="3.40.50.2300">
    <property type="match status" value="1"/>
</dbReference>
<proteinExistence type="predicted"/>
<dbReference type="PANTHER" id="PTHR45339">
    <property type="entry name" value="HYBRID SIGNAL TRANSDUCTION HISTIDINE KINASE J"/>
    <property type="match status" value="1"/>
</dbReference>
<dbReference type="Pfam" id="PF01627">
    <property type="entry name" value="Hpt"/>
    <property type="match status" value="1"/>
</dbReference>
<dbReference type="RefSeq" id="WP_332288109.1">
    <property type="nucleotide sequence ID" value="NZ_JAZIBG010000014.1"/>
</dbReference>